<dbReference type="InterPro" id="IPR016032">
    <property type="entry name" value="Sig_transdc_resp-reg_C-effctor"/>
</dbReference>
<protein>
    <recommendedName>
        <fullName evidence="2">HTH luxR-type domain-containing protein</fullName>
    </recommendedName>
</protein>
<accession>A0A1B2EZ66</accession>
<gene>
    <name evidence="1" type="ORF">BB934_44450</name>
</gene>
<dbReference type="EMBL" id="CP016620">
    <property type="protein sequence ID" value="ANY85232.1"/>
    <property type="molecule type" value="Genomic_DNA"/>
</dbReference>
<dbReference type="SUPFAM" id="SSF46894">
    <property type="entry name" value="C-terminal effector domain of the bipartite response regulators"/>
    <property type="match status" value="1"/>
</dbReference>
<dbReference type="AlphaFoldDB" id="A0A1B2EZ66"/>
<dbReference type="Gene3D" id="1.10.10.10">
    <property type="entry name" value="Winged helix-like DNA-binding domain superfamily/Winged helix DNA-binding domain"/>
    <property type="match status" value="1"/>
</dbReference>
<evidence type="ECO:0008006" key="2">
    <source>
        <dbReference type="Google" id="ProtNLM"/>
    </source>
</evidence>
<dbReference type="GO" id="GO:0006355">
    <property type="term" value="P:regulation of DNA-templated transcription"/>
    <property type="evidence" value="ECO:0007669"/>
    <property type="project" value="InterPro"/>
</dbReference>
<dbReference type="InterPro" id="IPR036388">
    <property type="entry name" value="WH-like_DNA-bd_sf"/>
</dbReference>
<dbReference type="GO" id="GO:0003677">
    <property type="term" value="F:DNA binding"/>
    <property type="evidence" value="ECO:0007669"/>
    <property type="project" value="InterPro"/>
</dbReference>
<dbReference type="KEGG" id="moc:BB934_44450"/>
<evidence type="ECO:0000313" key="1">
    <source>
        <dbReference type="EMBL" id="ANY85232.1"/>
    </source>
</evidence>
<sequence>MTRVVSTILNTGADRLLSAANLNQQYSLTDPEAQILRCLKAGKERSTIAAEVGADDVAVKEHIKAILRKAIGSQGERPYPMRNFDLVPIASYPVAEP</sequence>
<keyword evidence="1" id="KW-0614">Plasmid</keyword>
<organism evidence="1">
    <name type="scientific">Microvirga ossetica</name>
    <dbReference type="NCBI Taxonomy" id="1882682"/>
    <lineage>
        <taxon>Bacteria</taxon>
        <taxon>Pseudomonadati</taxon>
        <taxon>Pseudomonadota</taxon>
        <taxon>Alphaproteobacteria</taxon>
        <taxon>Hyphomicrobiales</taxon>
        <taxon>Methylobacteriaceae</taxon>
        <taxon>Microvirga</taxon>
    </lineage>
</organism>
<reference evidence="1" key="1">
    <citation type="submission" date="2016-07" db="EMBL/GenBank/DDBJ databases">
        <title>Microvirga ossetica sp. nov. a new species of rhizobia isolated from root nodules of the legume species Vicia alpestris Steven originated from North Ossetia region in the Caucasus.</title>
        <authorList>
            <person name="Safronova V.I."/>
            <person name="Kuznetsova I.G."/>
            <person name="Sazanova A.L."/>
            <person name="Belimov A."/>
            <person name="Andronov E."/>
            <person name="Osledkin Y.S."/>
            <person name="Onishchuk O.P."/>
            <person name="Kurchak O.N."/>
            <person name="Shaposhnikov A.I."/>
            <person name="Willems A."/>
            <person name="Tikhonovich I.A."/>
        </authorList>
    </citation>
    <scope>NUCLEOTIDE SEQUENCE [LARGE SCALE GENOMIC DNA]</scope>
    <source>
        <strain evidence="1">V5/3M</strain>
        <plasmid evidence="1">unnamed4</plasmid>
    </source>
</reference>
<geneLocation type="plasmid" evidence="1">
    <name>unnamed4</name>
</geneLocation>
<proteinExistence type="predicted"/>
<name>A0A1B2EZ66_9HYPH</name>